<keyword evidence="2" id="KW-1133">Transmembrane helix</keyword>
<dbReference type="CDD" id="cd00093">
    <property type="entry name" value="HTH_XRE"/>
    <property type="match status" value="1"/>
</dbReference>
<dbReference type="OrthoDB" id="9813152at2"/>
<dbReference type="SMART" id="SM00530">
    <property type="entry name" value="HTH_XRE"/>
    <property type="match status" value="1"/>
</dbReference>
<dbReference type="EMBL" id="CP002106">
    <property type="protein sequence ID" value="ADK68473.1"/>
    <property type="molecule type" value="Genomic_DNA"/>
</dbReference>
<dbReference type="GeneID" id="78513225"/>
<dbReference type="SUPFAM" id="SSF47413">
    <property type="entry name" value="lambda repressor-like DNA-binding domains"/>
    <property type="match status" value="1"/>
</dbReference>
<dbReference type="eggNOG" id="COG1396">
    <property type="taxonomic scope" value="Bacteria"/>
</dbReference>
<reference evidence="4 5" key="1">
    <citation type="journal article" date="2010" name="Stand. Genomic Sci.">
        <title>Complete genome sequence of Olsenella uli type strain (VPI D76D-27C).</title>
        <authorList>
            <person name="Goker M."/>
            <person name="Held B."/>
            <person name="Lucas S."/>
            <person name="Nolan M."/>
            <person name="Yasawong M."/>
            <person name="Glavina Del Rio T."/>
            <person name="Tice H."/>
            <person name="Cheng J.F."/>
            <person name="Bruce D."/>
            <person name="Detter J.C."/>
            <person name="Tapia R."/>
            <person name="Han C."/>
            <person name="Goodwin L."/>
            <person name="Pitluck S."/>
            <person name="Liolios K."/>
            <person name="Ivanova N."/>
            <person name="Mavromatis K."/>
            <person name="Mikhailova N."/>
            <person name="Pati A."/>
            <person name="Chen A."/>
            <person name="Palaniappan K."/>
            <person name="Land M."/>
            <person name="Hauser L."/>
            <person name="Chang Y.J."/>
            <person name="Jeffries C.D."/>
            <person name="Rohde M."/>
            <person name="Sikorski J."/>
            <person name="Pukall R."/>
            <person name="Woyke T."/>
            <person name="Bristow J."/>
            <person name="Eisen J.A."/>
            <person name="Markowitz V."/>
            <person name="Hugenholtz P."/>
            <person name="Kyrpides N.C."/>
            <person name="Klenk H.P."/>
            <person name="Lapidus A."/>
        </authorList>
    </citation>
    <scope>NUCLEOTIDE SEQUENCE [LARGE SCALE GENOMIC DNA]</scope>
    <source>
        <strain evidence="5">ATCC 49627 / DSM 7084 / CIP 109912 / JCM 12494 / NCIMB 702895 / VPI D76D-27C</strain>
    </source>
</reference>
<dbReference type="KEGG" id="ols:Olsu_1368"/>
<dbReference type="Gene3D" id="1.10.260.40">
    <property type="entry name" value="lambda repressor-like DNA-binding domains"/>
    <property type="match status" value="1"/>
</dbReference>
<evidence type="ECO:0000313" key="4">
    <source>
        <dbReference type="EMBL" id="ADK68473.1"/>
    </source>
</evidence>
<evidence type="ECO:0000256" key="1">
    <source>
        <dbReference type="SAM" id="MobiDB-lite"/>
    </source>
</evidence>
<sequence length="324" mass="34847">MDAKSLSSRISSHRRVLGMTQAALAQMLGVSDKAVSRWERGVGFPDVTLLEPLATALQIDLSELVIGPCEVGACTEDAHTETADAEESNDKGASVEEISKDTPLNQPYVDRVTQSGIALRTDRLSKTSTAPEKRPTLGKRRRLVKAAAYIAAATFTALIAASAAISLRSPSEENVIASNTTAGGFINSEGHDGVPSANTSSSNNSNDKYVSEEDGELAREQQEWRVANHIDTSEDLEWDAVTRDGITAFAAEVKVRNVCQTSCDKTFDPDLVSGITKLRLSEDKAQLQIEIQGTYIDGSHGTCTAIVVGNEAEPYVQELQIRHV</sequence>
<keyword evidence="2" id="KW-0472">Membrane</keyword>
<dbReference type="Proteomes" id="UP000000333">
    <property type="component" value="Chromosome"/>
</dbReference>
<feature type="domain" description="HTH cro/C1-type" evidence="3">
    <location>
        <begin position="10"/>
        <end position="64"/>
    </location>
</feature>
<dbReference type="PROSITE" id="PS50943">
    <property type="entry name" value="HTH_CROC1"/>
    <property type="match status" value="1"/>
</dbReference>
<proteinExistence type="predicted"/>
<dbReference type="RefSeq" id="WP_013252225.1">
    <property type="nucleotide sequence ID" value="NC_014363.1"/>
</dbReference>
<dbReference type="Pfam" id="PF01381">
    <property type="entry name" value="HTH_3"/>
    <property type="match status" value="1"/>
</dbReference>
<keyword evidence="5" id="KW-1185">Reference proteome</keyword>
<dbReference type="InterPro" id="IPR010982">
    <property type="entry name" value="Lambda_DNA-bd_dom_sf"/>
</dbReference>
<dbReference type="InterPro" id="IPR001387">
    <property type="entry name" value="Cro/C1-type_HTH"/>
</dbReference>
<dbReference type="GO" id="GO:0003677">
    <property type="term" value="F:DNA binding"/>
    <property type="evidence" value="ECO:0007669"/>
    <property type="project" value="InterPro"/>
</dbReference>
<organism evidence="4 5">
    <name type="scientific">Olsenella uli (strain ATCC 49627 / DSM 7084 / CCUG 31166 / CIP 109912 / JCM 12494 / LMG 11480 / NCIMB 702895 / VPI D76D-27C)</name>
    <name type="common">Lactobacillus uli</name>
    <dbReference type="NCBI Taxonomy" id="633147"/>
    <lineage>
        <taxon>Bacteria</taxon>
        <taxon>Bacillati</taxon>
        <taxon>Actinomycetota</taxon>
        <taxon>Coriobacteriia</taxon>
        <taxon>Coriobacteriales</taxon>
        <taxon>Atopobiaceae</taxon>
        <taxon>Olsenella</taxon>
    </lineage>
</organism>
<feature type="region of interest" description="Disordered" evidence="1">
    <location>
        <begin position="186"/>
        <end position="213"/>
    </location>
</feature>
<keyword evidence="2" id="KW-0812">Transmembrane</keyword>
<dbReference type="HOGENOM" id="CLU_857477_0_0_11"/>
<feature type="compositionally biased region" description="Low complexity" evidence="1">
    <location>
        <begin position="196"/>
        <end position="206"/>
    </location>
</feature>
<name>E1QWH0_OLSUV</name>
<evidence type="ECO:0000256" key="2">
    <source>
        <dbReference type="SAM" id="Phobius"/>
    </source>
</evidence>
<gene>
    <name evidence="4" type="ordered locus">Olsu_1368</name>
</gene>
<evidence type="ECO:0000259" key="3">
    <source>
        <dbReference type="PROSITE" id="PS50943"/>
    </source>
</evidence>
<evidence type="ECO:0000313" key="5">
    <source>
        <dbReference type="Proteomes" id="UP000000333"/>
    </source>
</evidence>
<accession>E1QWH0</accession>
<dbReference type="STRING" id="633147.Olsu_1368"/>
<feature type="transmembrane region" description="Helical" evidence="2">
    <location>
        <begin position="143"/>
        <end position="165"/>
    </location>
</feature>
<dbReference type="AlphaFoldDB" id="E1QWH0"/>
<feature type="compositionally biased region" description="Basic and acidic residues" evidence="1">
    <location>
        <begin position="80"/>
        <end position="100"/>
    </location>
</feature>
<feature type="region of interest" description="Disordered" evidence="1">
    <location>
        <begin position="80"/>
        <end position="106"/>
    </location>
</feature>
<protein>
    <submittedName>
        <fullName evidence="4">Transcriptional regulator, XRE family</fullName>
    </submittedName>
</protein>